<gene>
    <name evidence="1" type="ORF">GCM10010446_25470</name>
</gene>
<evidence type="ECO:0000313" key="1">
    <source>
        <dbReference type="EMBL" id="GAA2938943.1"/>
    </source>
</evidence>
<dbReference type="Proteomes" id="UP001500403">
    <property type="component" value="Unassembled WGS sequence"/>
</dbReference>
<dbReference type="EMBL" id="BAAAUD010000023">
    <property type="protein sequence ID" value="GAA2938943.1"/>
    <property type="molecule type" value="Genomic_DNA"/>
</dbReference>
<comment type="caution">
    <text evidence="1">The sequence shown here is derived from an EMBL/GenBank/DDBJ whole genome shotgun (WGS) entry which is preliminary data.</text>
</comment>
<proteinExistence type="predicted"/>
<evidence type="ECO:0000313" key="2">
    <source>
        <dbReference type="Proteomes" id="UP001500403"/>
    </source>
</evidence>
<organism evidence="1 2">
    <name type="scientific">Streptomyces enissocaesilis</name>
    <dbReference type="NCBI Taxonomy" id="332589"/>
    <lineage>
        <taxon>Bacteria</taxon>
        <taxon>Bacillati</taxon>
        <taxon>Actinomycetota</taxon>
        <taxon>Actinomycetes</taxon>
        <taxon>Kitasatosporales</taxon>
        <taxon>Streptomycetaceae</taxon>
        <taxon>Streptomyces</taxon>
        <taxon>Streptomyces rochei group</taxon>
    </lineage>
</organism>
<name>A0ABN3X650_9ACTN</name>
<protein>
    <submittedName>
        <fullName evidence="1">Uncharacterized protein</fullName>
    </submittedName>
</protein>
<keyword evidence="2" id="KW-1185">Reference proteome</keyword>
<accession>A0ABN3X650</accession>
<sequence>MWQSVVMLGASHLLPTEIEHHSPRDWAQPMNQEFHRGFPFARPRADASSRVLTCPILSCESGSKRHAMGRCRRRRR</sequence>
<reference evidence="1 2" key="1">
    <citation type="journal article" date="2019" name="Int. J. Syst. Evol. Microbiol.">
        <title>The Global Catalogue of Microorganisms (GCM) 10K type strain sequencing project: providing services to taxonomists for standard genome sequencing and annotation.</title>
        <authorList>
            <consortium name="The Broad Institute Genomics Platform"/>
            <consortium name="The Broad Institute Genome Sequencing Center for Infectious Disease"/>
            <person name="Wu L."/>
            <person name="Ma J."/>
        </authorList>
    </citation>
    <scope>NUCLEOTIDE SEQUENCE [LARGE SCALE GENOMIC DNA]</scope>
    <source>
        <strain evidence="1 2">JCM 9088</strain>
    </source>
</reference>